<keyword evidence="6" id="KW-1185">Reference proteome</keyword>
<keyword evidence="3 4" id="KW-0012">Acyltransferase</keyword>
<evidence type="ECO:0000256" key="1">
    <source>
        <dbReference type="ARBA" id="ARBA00006383"/>
    </source>
</evidence>
<dbReference type="STRING" id="1423758.FC41_GL000123"/>
<dbReference type="InterPro" id="IPR003679">
    <property type="entry name" value="Amioglycoside_AcTrfase"/>
</dbReference>
<accession>I7KGT2</accession>
<dbReference type="PATRIC" id="fig|1423758.3.peg.126"/>
<dbReference type="GeneID" id="82846777"/>
<gene>
    <name evidence="5" type="ORF">BN55_08885</name>
</gene>
<dbReference type="InterPro" id="IPR028345">
    <property type="entry name" value="Antibiotic_NAT-like"/>
</dbReference>
<dbReference type="GO" id="GO:0046677">
    <property type="term" value="P:response to antibiotic"/>
    <property type="evidence" value="ECO:0007669"/>
    <property type="project" value="UniProtKB-KW"/>
</dbReference>
<evidence type="ECO:0000313" key="6">
    <source>
        <dbReference type="Proteomes" id="UP000009320"/>
    </source>
</evidence>
<dbReference type="GO" id="GO:0046353">
    <property type="term" value="F:aminoglycoside 3-N-acetyltransferase activity"/>
    <property type="evidence" value="ECO:0007669"/>
    <property type="project" value="UniProtKB-EC"/>
</dbReference>
<protein>
    <recommendedName>
        <fullName evidence="4">Aminoglycoside N(3)-acetyltransferase</fullName>
        <ecNumber evidence="4">2.3.1.-</ecNumber>
    </recommendedName>
</protein>
<sequence>MSENSITTVVTKNDLKHAFKELNIKNSDVCFVHTAMRKFYYLPGGSQTIVSALKETLPNGTLMMPSQVSSNCDPATWEYPPVKENLIQLIRDSMPPYNPQTSQTEGLGITPEYFRTLPDVVRSSHPYLPVAIWGKNAHQIAKIQPLDLPYGVNSPLDYVYQHHGKTIFLGTDYETCTMLHYAESVINRKTEACSAATAISENGKTIWTKYQNVDLDSYDDFNELGAAFEKEFPTEWQTLQLVSGIIKVINTRPLIDFAKKWFIKKDRKFGNTANQL</sequence>
<dbReference type="eggNOG" id="COG2746">
    <property type="taxonomic scope" value="Bacteria"/>
</dbReference>
<dbReference type="SUPFAM" id="SSF110710">
    <property type="entry name" value="TTHA0583/YokD-like"/>
    <property type="match status" value="1"/>
</dbReference>
<comment type="similarity">
    <text evidence="1 4">Belongs to the antibiotic N-acetyltransferase family.</text>
</comment>
<dbReference type="Proteomes" id="UP000009320">
    <property type="component" value="Unassembled WGS sequence"/>
</dbReference>
<comment type="caution">
    <text evidence="5">The sequence shown here is derived from an EMBL/GenBank/DDBJ whole genome shotgun (WGS) entry which is preliminary data.</text>
</comment>
<dbReference type="PANTHER" id="PTHR11104:SF0">
    <property type="entry name" value="SPBETA PROPHAGE-DERIVED AMINOGLYCOSIDE N(3')-ACETYLTRANSFERASE-LIKE PROTEIN YOKD"/>
    <property type="match status" value="1"/>
</dbReference>
<evidence type="ECO:0000256" key="4">
    <source>
        <dbReference type="RuleBase" id="RU365031"/>
    </source>
</evidence>
<evidence type="ECO:0000256" key="2">
    <source>
        <dbReference type="ARBA" id="ARBA00022679"/>
    </source>
</evidence>
<organism evidence="5 6">
    <name type="scientific">Lactobacillus hominis DSM 23910 = CRBIP 24.179</name>
    <dbReference type="NCBI Taxonomy" id="1423758"/>
    <lineage>
        <taxon>Bacteria</taxon>
        <taxon>Bacillati</taxon>
        <taxon>Bacillota</taxon>
        <taxon>Bacilli</taxon>
        <taxon>Lactobacillales</taxon>
        <taxon>Lactobacillaceae</taxon>
        <taxon>Lactobacillus</taxon>
    </lineage>
</organism>
<keyword evidence="4" id="KW-0046">Antibiotic resistance</keyword>
<proteinExistence type="inferred from homology"/>
<evidence type="ECO:0000313" key="5">
    <source>
        <dbReference type="EMBL" id="CCI81515.1"/>
    </source>
</evidence>
<reference evidence="5 6" key="1">
    <citation type="submission" date="2012-06" db="EMBL/GenBank/DDBJ databases">
        <title>Draft Genome Sequence of Lactobacillus hominis Strain CRBIP 24.179T, isolated from human intestine.</title>
        <authorList>
            <person name="Cousin S."/>
            <person name="Ma L."/>
            <person name="Bizet C."/>
            <person name="Loux V."/>
            <person name="Bouchier C."/>
            <person name="Clermont D."/>
            <person name="Creno S."/>
        </authorList>
    </citation>
    <scope>NUCLEOTIDE SEQUENCE [LARGE SCALE GENOMIC DNA]</scope>
    <source>
        <strain evidence="6">CRBIP 24.179T</strain>
    </source>
</reference>
<dbReference type="OrthoDB" id="7330654at2"/>
<name>I7KGT2_9LACO</name>
<dbReference type="RefSeq" id="WP_008470306.1">
    <property type="nucleotide sequence ID" value="NZ_AYZP01000001.1"/>
</dbReference>
<dbReference type="Pfam" id="PF02522">
    <property type="entry name" value="Antibiotic_NAT"/>
    <property type="match status" value="1"/>
</dbReference>
<dbReference type="EC" id="2.3.1.-" evidence="4"/>
<comment type="catalytic activity">
    <reaction evidence="4">
        <text>a 2-deoxystreptamine antibiotic + acetyl-CoA = an N(3)-acetyl-2-deoxystreptamine antibiotic + CoA + H(+)</text>
        <dbReference type="Rhea" id="RHEA:12665"/>
        <dbReference type="ChEBI" id="CHEBI:15378"/>
        <dbReference type="ChEBI" id="CHEBI:57287"/>
        <dbReference type="ChEBI" id="CHEBI:57288"/>
        <dbReference type="ChEBI" id="CHEBI:57921"/>
        <dbReference type="ChEBI" id="CHEBI:77452"/>
        <dbReference type="EC" id="2.3.1.81"/>
    </reaction>
</comment>
<dbReference type="PANTHER" id="PTHR11104">
    <property type="entry name" value="AMINOGLYCOSIDE N3-ACETYLTRANSFERASE"/>
    <property type="match status" value="1"/>
</dbReference>
<evidence type="ECO:0000256" key="3">
    <source>
        <dbReference type="ARBA" id="ARBA00023315"/>
    </source>
</evidence>
<dbReference type="EMBL" id="CAKE01000004">
    <property type="protein sequence ID" value="CCI81515.1"/>
    <property type="molecule type" value="Genomic_DNA"/>
</dbReference>
<dbReference type="AlphaFoldDB" id="I7KGT2"/>
<keyword evidence="2 4" id="KW-0808">Transferase</keyword>